<proteinExistence type="predicted"/>
<keyword evidence="3" id="KW-1185">Reference proteome</keyword>
<feature type="non-terminal residue" evidence="2">
    <location>
        <position position="1"/>
    </location>
</feature>
<organism evidence="2 3">
    <name type="scientific">Dipteronia sinensis</name>
    <dbReference type="NCBI Taxonomy" id="43782"/>
    <lineage>
        <taxon>Eukaryota</taxon>
        <taxon>Viridiplantae</taxon>
        <taxon>Streptophyta</taxon>
        <taxon>Embryophyta</taxon>
        <taxon>Tracheophyta</taxon>
        <taxon>Spermatophyta</taxon>
        <taxon>Magnoliopsida</taxon>
        <taxon>eudicotyledons</taxon>
        <taxon>Gunneridae</taxon>
        <taxon>Pentapetalae</taxon>
        <taxon>rosids</taxon>
        <taxon>malvids</taxon>
        <taxon>Sapindales</taxon>
        <taxon>Sapindaceae</taxon>
        <taxon>Hippocastanoideae</taxon>
        <taxon>Acereae</taxon>
        <taxon>Dipteronia</taxon>
    </lineage>
</organism>
<dbReference type="Proteomes" id="UP001281410">
    <property type="component" value="Unassembled WGS sequence"/>
</dbReference>
<feature type="region of interest" description="Disordered" evidence="1">
    <location>
        <begin position="53"/>
        <end position="82"/>
    </location>
</feature>
<comment type="caution">
    <text evidence="2">The sequence shown here is derived from an EMBL/GenBank/DDBJ whole genome shotgun (WGS) entry which is preliminary data.</text>
</comment>
<reference evidence="2" key="1">
    <citation type="journal article" date="2023" name="Plant J.">
        <title>Genome sequences and population genomics provide insights into the demographic history, inbreeding, and mutation load of two 'living fossil' tree species of Dipteronia.</title>
        <authorList>
            <person name="Feng Y."/>
            <person name="Comes H.P."/>
            <person name="Chen J."/>
            <person name="Zhu S."/>
            <person name="Lu R."/>
            <person name="Zhang X."/>
            <person name="Li P."/>
            <person name="Qiu J."/>
            <person name="Olsen K.M."/>
            <person name="Qiu Y."/>
        </authorList>
    </citation>
    <scope>NUCLEOTIDE SEQUENCE</scope>
    <source>
        <strain evidence="2">NBL</strain>
    </source>
</reference>
<evidence type="ECO:0000256" key="1">
    <source>
        <dbReference type="SAM" id="MobiDB-lite"/>
    </source>
</evidence>
<gene>
    <name evidence="2" type="ORF">Dsin_028026</name>
</gene>
<accession>A0AAD9ZQG2</accession>
<dbReference type="EMBL" id="JANJYJ010000009">
    <property type="protein sequence ID" value="KAK3188465.1"/>
    <property type="molecule type" value="Genomic_DNA"/>
</dbReference>
<evidence type="ECO:0000313" key="2">
    <source>
        <dbReference type="EMBL" id="KAK3188465.1"/>
    </source>
</evidence>
<name>A0AAD9ZQG2_9ROSI</name>
<sequence length="82" mass="9898">SVRDSEIRPVRLTHHHRFPLPLQRLEEIHRRINQTLRQPISPPRYLCRHLRPREVHHRELQTKTQPPVPTINHGRLPTKPKP</sequence>
<dbReference type="AlphaFoldDB" id="A0AAD9ZQG2"/>
<evidence type="ECO:0000313" key="3">
    <source>
        <dbReference type="Proteomes" id="UP001281410"/>
    </source>
</evidence>
<protein>
    <submittedName>
        <fullName evidence="2">Uncharacterized protein</fullName>
    </submittedName>
</protein>